<protein>
    <submittedName>
        <fullName evidence="2">Uncharacterized protein</fullName>
    </submittedName>
</protein>
<feature type="region of interest" description="Disordered" evidence="1">
    <location>
        <begin position="1"/>
        <end position="45"/>
    </location>
</feature>
<feature type="compositionally biased region" description="Basic and acidic residues" evidence="1">
    <location>
        <begin position="70"/>
        <end position="85"/>
    </location>
</feature>
<dbReference type="AlphaFoldDB" id="A0A9Q3C2D2"/>
<keyword evidence="3" id="KW-1185">Reference proteome</keyword>
<dbReference type="Proteomes" id="UP000765509">
    <property type="component" value="Unassembled WGS sequence"/>
</dbReference>
<dbReference type="EMBL" id="AVOT02004058">
    <property type="protein sequence ID" value="MBW0475318.1"/>
    <property type="molecule type" value="Genomic_DNA"/>
</dbReference>
<organism evidence="2 3">
    <name type="scientific">Austropuccinia psidii MF-1</name>
    <dbReference type="NCBI Taxonomy" id="1389203"/>
    <lineage>
        <taxon>Eukaryota</taxon>
        <taxon>Fungi</taxon>
        <taxon>Dikarya</taxon>
        <taxon>Basidiomycota</taxon>
        <taxon>Pucciniomycotina</taxon>
        <taxon>Pucciniomycetes</taxon>
        <taxon>Pucciniales</taxon>
        <taxon>Sphaerophragmiaceae</taxon>
        <taxon>Austropuccinia</taxon>
    </lineage>
</organism>
<name>A0A9Q3C2D2_9BASI</name>
<evidence type="ECO:0000313" key="3">
    <source>
        <dbReference type="Proteomes" id="UP000765509"/>
    </source>
</evidence>
<evidence type="ECO:0000313" key="2">
    <source>
        <dbReference type="EMBL" id="MBW0475318.1"/>
    </source>
</evidence>
<comment type="caution">
    <text evidence="2">The sequence shown here is derived from an EMBL/GenBank/DDBJ whole genome shotgun (WGS) entry which is preliminary data.</text>
</comment>
<feature type="region of interest" description="Disordered" evidence="1">
    <location>
        <begin position="63"/>
        <end position="119"/>
    </location>
</feature>
<proteinExistence type="predicted"/>
<reference evidence="2" key="1">
    <citation type="submission" date="2021-03" db="EMBL/GenBank/DDBJ databases">
        <title>Draft genome sequence of rust myrtle Austropuccinia psidii MF-1, a brazilian biotype.</title>
        <authorList>
            <person name="Quecine M.C."/>
            <person name="Pachon D.M.R."/>
            <person name="Bonatelli M.L."/>
            <person name="Correr F.H."/>
            <person name="Franceschini L.M."/>
            <person name="Leite T.F."/>
            <person name="Margarido G.R.A."/>
            <person name="Almeida C.A."/>
            <person name="Ferrarezi J.A."/>
            <person name="Labate C.A."/>
        </authorList>
    </citation>
    <scope>NUCLEOTIDE SEQUENCE</scope>
    <source>
        <strain evidence="2">MF-1</strain>
    </source>
</reference>
<gene>
    <name evidence="2" type="ORF">O181_015033</name>
</gene>
<sequence length="119" mass="13685">MKDITTRTKIGINWSKLPIDNRSSGKPISRPNRSQDRTPFKCHKCGSKSHLANVFPKKKRINEIEIENTEESKKKDLTVNEKDSEPSEEEELPDELSKKTNNVSFEVPKIHTHLPQYSA</sequence>
<evidence type="ECO:0000256" key="1">
    <source>
        <dbReference type="SAM" id="MobiDB-lite"/>
    </source>
</evidence>
<accession>A0A9Q3C2D2</accession>